<dbReference type="CDD" id="cd12107">
    <property type="entry name" value="Hemerythrin"/>
    <property type="match status" value="1"/>
</dbReference>
<evidence type="ECO:0000256" key="3">
    <source>
        <dbReference type="ARBA" id="ARBA00023004"/>
    </source>
</evidence>
<dbReference type="InterPro" id="IPR012312">
    <property type="entry name" value="Hemerythrin-like"/>
</dbReference>
<evidence type="ECO:0000313" key="6">
    <source>
        <dbReference type="Proteomes" id="UP000428328"/>
    </source>
</evidence>
<reference evidence="5 6" key="1">
    <citation type="submission" date="2019-11" db="EMBL/GenBank/DDBJ databases">
        <authorList>
            <person name="Zheng R.K."/>
            <person name="Sun C.M."/>
        </authorList>
    </citation>
    <scope>NUCLEOTIDE SEQUENCE [LARGE SCALE GENOMIC DNA]</scope>
    <source>
        <strain evidence="5 6">SRB007</strain>
    </source>
</reference>
<dbReference type="PANTHER" id="PTHR37164">
    <property type="entry name" value="BACTERIOHEMERYTHRIN"/>
    <property type="match status" value="1"/>
</dbReference>
<accession>A0A6I6JG15</accession>
<keyword evidence="3" id="KW-0408">Iron</keyword>
<keyword evidence="6" id="KW-1185">Reference proteome</keyword>
<dbReference type="InterPro" id="IPR050669">
    <property type="entry name" value="Hemerythrin"/>
</dbReference>
<feature type="domain" description="Hemerythrin-like" evidence="4">
    <location>
        <begin position="13"/>
        <end position="122"/>
    </location>
</feature>
<dbReference type="AlphaFoldDB" id="A0A6I6JG15"/>
<proteinExistence type="inferred from homology"/>
<dbReference type="InterPro" id="IPR035938">
    <property type="entry name" value="Hemerythrin-like_sf"/>
</dbReference>
<dbReference type="PANTHER" id="PTHR37164:SF1">
    <property type="entry name" value="BACTERIOHEMERYTHRIN"/>
    <property type="match status" value="1"/>
</dbReference>
<evidence type="ECO:0000313" key="5">
    <source>
        <dbReference type="EMBL" id="QGY41775.1"/>
    </source>
</evidence>
<dbReference type="Gene3D" id="1.20.120.50">
    <property type="entry name" value="Hemerythrin-like"/>
    <property type="match status" value="1"/>
</dbReference>
<comment type="similarity">
    <text evidence="1">Belongs to the hemerythrin family.</text>
</comment>
<dbReference type="InterPro" id="IPR012827">
    <property type="entry name" value="Hemerythrin_metal-bd"/>
</dbReference>
<evidence type="ECO:0000256" key="1">
    <source>
        <dbReference type="ARBA" id="ARBA00010587"/>
    </source>
</evidence>
<organism evidence="5 6">
    <name type="scientific">Pseudodesulfovibrio cashew</name>
    <dbReference type="NCBI Taxonomy" id="2678688"/>
    <lineage>
        <taxon>Bacteria</taxon>
        <taxon>Pseudomonadati</taxon>
        <taxon>Thermodesulfobacteriota</taxon>
        <taxon>Desulfovibrionia</taxon>
        <taxon>Desulfovibrionales</taxon>
        <taxon>Desulfovibrionaceae</taxon>
    </lineage>
</organism>
<evidence type="ECO:0000259" key="4">
    <source>
        <dbReference type="Pfam" id="PF01814"/>
    </source>
</evidence>
<dbReference type="GO" id="GO:0046872">
    <property type="term" value="F:metal ion binding"/>
    <property type="evidence" value="ECO:0007669"/>
    <property type="project" value="UniProtKB-KW"/>
</dbReference>
<dbReference type="NCBIfam" id="TIGR02481">
    <property type="entry name" value="hemeryth_dom"/>
    <property type="match status" value="1"/>
</dbReference>
<dbReference type="SUPFAM" id="SSF47188">
    <property type="entry name" value="Hemerythrin-like"/>
    <property type="match status" value="1"/>
</dbReference>
<dbReference type="KEGG" id="psel:GM415_17150"/>
<keyword evidence="2" id="KW-0479">Metal-binding</keyword>
<protein>
    <recommendedName>
        <fullName evidence="4">Hemerythrin-like domain-containing protein</fullName>
    </recommendedName>
</protein>
<dbReference type="EMBL" id="CP046400">
    <property type="protein sequence ID" value="QGY41775.1"/>
    <property type="molecule type" value="Genomic_DNA"/>
</dbReference>
<dbReference type="Proteomes" id="UP000428328">
    <property type="component" value="Chromosome"/>
</dbReference>
<dbReference type="Pfam" id="PF01814">
    <property type="entry name" value="Hemerythrin"/>
    <property type="match status" value="1"/>
</dbReference>
<gene>
    <name evidence="5" type="ORF">GM415_17150</name>
</gene>
<dbReference type="RefSeq" id="WP_158950349.1">
    <property type="nucleotide sequence ID" value="NZ_CP046400.1"/>
</dbReference>
<evidence type="ECO:0000256" key="2">
    <source>
        <dbReference type="ARBA" id="ARBA00022723"/>
    </source>
</evidence>
<sequence length="148" mass="16462">MQEITLDDELKLGIAFIDNHHQKLVNIANAFIRAASRGSGVVPLSRLLVTLREHAVSHFHTEERMMTAVRYARRSVHALENERFKKTMKRLQHHLETTGGATVKDLTLLKKVLLAHIRGSNKGISNSMLATAAPSGWHGVSRQQGVAL</sequence>
<name>A0A6I6JG15_9BACT</name>